<dbReference type="RefSeq" id="WP_142932863.1">
    <property type="nucleotide sequence ID" value="NZ_ML660167.1"/>
</dbReference>
<dbReference type="OrthoDB" id="7065597at2"/>
<evidence type="ECO:0000313" key="2">
    <source>
        <dbReference type="Proteomes" id="UP000315439"/>
    </source>
</evidence>
<sequence length="145" mass="16819">MKNATGMSLKDLNRLLRKNKSIDFRTHDFLRQISIDQLNWKGLEDEKNNLIPQLKAYQRMLRIVPEDDTDIAKELLEMGISSSLQIAEMGKKMFIEDSEKAFRKKPELAQDVYQKALTLRKLLALQYIDQIQRSEAHSKAAGLNK</sequence>
<name>A0A545U901_9GAMM</name>
<comment type="caution">
    <text evidence="1">The sequence shown here is derived from an EMBL/GenBank/DDBJ whole genome shotgun (WGS) entry which is preliminary data.</text>
</comment>
<dbReference type="AlphaFoldDB" id="A0A545U901"/>
<keyword evidence="2" id="KW-1185">Reference proteome</keyword>
<gene>
    <name evidence="1" type="ORF">FLL46_18675</name>
</gene>
<organism evidence="1 2">
    <name type="scientific">Aliikangiella coralliicola</name>
    <dbReference type="NCBI Taxonomy" id="2592383"/>
    <lineage>
        <taxon>Bacteria</taxon>
        <taxon>Pseudomonadati</taxon>
        <taxon>Pseudomonadota</taxon>
        <taxon>Gammaproteobacteria</taxon>
        <taxon>Oceanospirillales</taxon>
        <taxon>Pleioneaceae</taxon>
        <taxon>Aliikangiella</taxon>
    </lineage>
</organism>
<proteinExistence type="predicted"/>
<accession>A0A545U901</accession>
<dbReference type="EMBL" id="VIKS01000011">
    <property type="protein sequence ID" value="TQV85944.1"/>
    <property type="molecule type" value="Genomic_DNA"/>
</dbReference>
<dbReference type="Proteomes" id="UP000315439">
    <property type="component" value="Unassembled WGS sequence"/>
</dbReference>
<reference evidence="1 2" key="1">
    <citation type="submission" date="2019-07" db="EMBL/GenBank/DDBJ databases">
        <title>Draft genome for Aliikangiella sp. M105.</title>
        <authorList>
            <person name="Wang G."/>
        </authorList>
    </citation>
    <scope>NUCLEOTIDE SEQUENCE [LARGE SCALE GENOMIC DNA]</scope>
    <source>
        <strain evidence="1 2">M105</strain>
    </source>
</reference>
<evidence type="ECO:0000313" key="1">
    <source>
        <dbReference type="EMBL" id="TQV85944.1"/>
    </source>
</evidence>
<protein>
    <submittedName>
        <fullName evidence="1">Uncharacterized protein</fullName>
    </submittedName>
</protein>